<evidence type="ECO:0000256" key="5">
    <source>
        <dbReference type="SAM" id="Phobius"/>
    </source>
</evidence>
<sequence length="115" mass="12119">MLLATMFCYLFFYTGRQTFGFAIPGIQAELGLSKSTLGAISGAMLWCYAVGQIVNGNLADKFGGRRVMALGAVLSTLFNWFTSFSVGPRSLGALWGANGFVQAMGFPSGGKVISG</sequence>
<dbReference type="InterPro" id="IPR051337">
    <property type="entry name" value="OPA_Antiporter"/>
</dbReference>
<dbReference type="SUPFAM" id="SSF103473">
    <property type="entry name" value="MFS general substrate transporter"/>
    <property type="match status" value="1"/>
</dbReference>
<evidence type="ECO:0000313" key="8">
    <source>
        <dbReference type="Proteomes" id="UP000321797"/>
    </source>
</evidence>
<gene>
    <name evidence="7" type="ORF">E6Q54_16755</name>
</gene>
<evidence type="ECO:0000256" key="1">
    <source>
        <dbReference type="ARBA" id="ARBA00004651"/>
    </source>
</evidence>
<accession>A0A5C7XUM7</accession>
<dbReference type="PANTHER" id="PTHR43826:SF3">
    <property type="entry name" value="GLUCOSE-6-PHOSPHATE EXCHANGER SLC37A4"/>
    <property type="match status" value="1"/>
</dbReference>
<dbReference type="Gene3D" id="1.20.1250.20">
    <property type="entry name" value="MFS general substrate transporter like domains"/>
    <property type="match status" value="1"/>
</dbReference>
<comment type="caution">
    <text evidence="7">The sequence shown here is derived from an EMBL/GenBank/DDBJ whole genome shotgun (WGS) entry which is preliminary data.</text>
</comment>
<dbReference type="GO" id="GO:0005886">
    <property type="term" value="C:plasma membrane"/>
    <property type="evidence" value="ECO:0007669"/>
    <property type="project" value="UniProtKB-SubCell"/>
</dbReference>
<feature type="domain" description="Major facilitator superfamily (MFS) profile" evidence="6">
    <location>
        <begin position="1"/>
        <end position="115"/>
    </location>
</feature>
<dbReference type="InterPro" id="IPR011701">
    <property type="entry name" value="MFS"/>
</dbReference>
<evidence type="ECO:0000256" key="4">
    <source>
        <dbReference type="ARBA" id="ARBA00023136"/>
    </source>
</evidence>
<keyword evidence="2 5" id="KW-0812">Transmembrane</keyword>
<protein>
    <submittedName>
        <fullName evidence="7">MFS transporter</fullName>
    </submittedName>
</protein>
<evidence type="ECO:0000313" key="7">
    <source>
        <dbReference type="EMBL" id="TXI53267.1"/>
    </source>
</evidence>
<proteinExistence type="predicted"/>
<evidence type="ECO:0000256" key="3">
    <source>
        <dbReference type="ARBA" id="ARBA00022989"/>
    </source>
</evidence>
<feature type="transmembrane region" description="Helical" evidence="5">
    <location>
        <begin position="36"/>
        <end position="55"/>
    </location>
</feature>
<reference evidence="7 8" key="1">
    <citation type="submission" date="2018-09" db="EMBL/GenBank/DDBJ databases">
        <title>Metagenome Assembled Genomes from an Advanced Water Purification Facility.</title>
        <authorList>
            <person name="Stamps B.W."/>
            <person name="Spear J.R."/>
        </authorList>
    </citation>
    <scope>NUCLEOTIDE SEQUENCE [LARGE SCALE GENOMIC DNA]</scope>
    <source>
        <strain evidence="7">Bin_29_2</strain>
    </source>
</reference>
<dbReference type="AlphaFoldDB" id="A0A5C7XUM7"/>
<dbReference type="PANTHER" id="PTHR43826">
    <property type="entry name" value="GLUCOSE-6-PHOSPHATE EXCHANGER SLC37A4"/>
    <property type="match status" value="1"/>
</dbReference>
<organism evidence="7 8">
    <name type="scientific">Mycolicibacter arupensis</name>
    <dbReference type="NCBI Taxonomy" id="342002"/>
    <lineage>
        <taxon>Bacteria</taxon>
        <taxon>Bacillati</taxon>
        <taxon>Actinomycetota</taxon>
        <taxon>Actinomycetes</taxon>
        <taxon>Mycobacteriales</taxon>
        <taxon>Mycobacteriaceae</taxon>
        <taxon>Mycolicibacter</taxon>
    </lineage>
</organism>
<dbReference type="InterPro" id="IPR020846">
    <property type="entry name" value="MFS_dom"/>
</dbReference>
<comment type="subcellular location">
    <subcellularLocation>
        <location evidence="1">Cell membrane</location>
        <topology evidence="1">Multi-pass membrane protein</topology>
    </subcellularLocation>
</comment>
<evidence type="ECO:0000259" key="6">
    <source>
        <dbReference type="PROSITE" id="PS50850"/>
    </source>
</evidence>
<dbReference type="InterPro" id="IPR036259">
    <property type="entry name" value="MFS_trans_sf"/>
</dbReference>
<evidence type="ECO:0000256" key="2">
    <source>
        <dbReference type="ARBA" id="ARBA00022692"/>
    </source>
</evidence>
<keyword evidence="3 5" id="KW-1133">Transmembrane helix</keyword>
<dbReference type="PROSITE" id="PS50850">
    <property type="entry name" value="MFS"/>
    <property type="match status" value="1"/>
</dbReference>
<dbReference type="GO" id="GO:0035435">
    <property type="term" value="P:phosphate ion transmembrane transport"/>
    <property type="evidence" value="ECO:0007669"/>
    <property type="project" value="TreeGrafter"/>
</dbReference>
<dbReference type="Proteomes" id="UP000321797">
    <property type="component" value="Unassembled WGS sequence"/>
</dbReference>
<dbReference type="EMBL" id="SSGD01000110">
    <property type="protein sequence ID" value="TXI53267.1"/>
    <property type="molecule type" value="Genomic_DNA"/>
</dbReference>
<feature type="non-terminal residue" evidence="7">
    <location>
        <position position="115"/>
    </location>
</feature>
<name>A0A5C7XUM7_9MYCO</name>
<dbReference type="GO" id="GO:0061513">
    <property type="term" value="F:glucose 6-phosphate:phosphate antiporter activity"/>
    <property type="evidence" value="ECO:0007669"/>
    <property type="project" value="TreeGrafter"/>
</dbReference>
<keyword evidence="4 5" id="KW-0472">Membrane</keyword>
<dbReference type="Pfam" id="PF07690">
    <property type="entry name" value="MFS_1"/>
    <property type="match status" value="1"/>
</dbReference>